<evidence type="ECO:0000256" key="1">
    <source>
        <dbReference type="ARBA" id="ARBA00001946"/>
    </source>
</evidence>
<organism evidence="4">
    <name type="scientific">Caldilinea aerophila</name>
    <dbReference type="NCBI Taxonomy" id="133453"/>
    <lineage>
        <taxon>Bacteria</taxon>
        <taxon>Bacillati</taxon>
        <taxon>Chloroflexota</taxon>
        <taxon>Caldilineae</taxon>
        <taxon>Caldilineales</taxon>
        <taxon>Caldilineaceae</taxon>
        <taxon>Caldilinea</taxon>
    </lineage>
</organism>
<dbReference type="SUPFAM" id="SSF55811">
    <property type="entry name" value="Nudix"/>
    <property type="match status" value="1"/>
</dbReference>
<evidence type="ECO:0000256" key="2">
    <source>
        <dbReference type="ARBA" id="ARBA00022801"/>
    </source>
</evidence>
<dbReference type="PANTHER" id="PTHR11839">
    <property type="entry name" value="UDP/ADP-SUGAR PYROPHOSPHATASE"/>
    <property type="match status" value="1"/>
</dbReference>
<protein>
    <submittedName>
        <fullName evidence="4">NUDIX hydrolase</fullName>
    </submittedName>
</protein>
<name>A0A7C1FQ80_9CHLR</name>
<dbReference type="InterPro" id="IPR020476">
    <property type="entry name" value="Nudix_hydrolase"/>
</dbReference>
<proteinExistence type="predicted"/>
<dbReference type="GO" id="GO:0016787">
    <property type="term" value="F:hydrolase activity"/>
    <property type="evidence" value="ECO:0007669"/>
    <property type="project" value="UniProtKB-KW"/>
</dbReference>
<evidence type="ECO:0000259" key="3">
    <source>
        <dbReference type="PROSITE" id="PS51462"/>
    </source>
</evidence>
<dbReference type="Pfam" id="PF00293">
    <property type="entry name" value="NUDIX"/>
    <property type="match status" value="1"/>
</dbReference>
<evidence type="ECO:0000313" key="4">
    <source>
        <dbReference type="EMBL" id="HDX32378.1"/>
    </source>
</evidence>
<sequence length="199" mass="22141">MGKWVDHMDGVTTHEPAVWKTLATRQVFHNHWIKVALDEVELPNGQRYEYTRLETPGAGVGVIGFNAEGNILLEREYRHGAGEVIWQLPGGLVTPGEDTLEAGLRELQEETGYAPAVIDADTVLYLGAVWDNPAFSHALSHIYRVRGLIEVAHVHPDHGEFVAVHWVSPTWLKEAVRTGQIKDRVVVAAVAYLLLRGEL</sequence>
<dbReference type="Gene3D" id="3.90.79.10">
    <property type="entry name" value="Nucleoside Triphosphate Pyrophosphohydrolase"/>
    <property type="match status" value="1"/>
</dbReference>
<gene>
    <name evidence="4" type="ORF">ENQ20_12965</name>
</gene>
<dbReference type="EMBL" id="DSMG01000130">
    <property type="protein sequence ID" value="HDX32378.1"/>
    <property type="molecule type" value="Genomic_DNA"/>
</dbReference>
<dbReference type="PROSITE" id="PS51462">
    <property type="entry name" value="NUDIX"/>
    <property type="match status" value="1"/>
</dbReference>
<dbReference type="AlphaFoldDB" id="A0A7C1FQ80"/>
<dbReference type="InterPro" id="IPR000086">
    <property type="entry name" value="NUDIX_hydrolase_dom"/>
</dbReference>
<comment type="caution">
    <text evidence="4">The sequence shown here is derived from an EMBL/GenBank/DDBJ whole genome shotgun (WGS) entry which is preliminary data.</text>
</comment>
<comment type="cofactor">
    <cofactor evidence="1">
        <name>Mg(2+)</name>
        <dbReference type="ChEBI" id="CHEBI:18420"/>
    </cofactor>
</comment>
<accession>A0A7C1FQ80</accession>
<dbReference type="GO" id="GO:0006753">
    <property type="term" value="P:nucleoside phosphate metabolic process"/>
    <property type="evidence" value="ECO:0007669"/>
    <property type="project" value="TreeGrafter"/>
</dbReference>
<dbReference type="PANTHER" id="PTHR11839:SF18">
    <property type="entry name" value="NUDIX HYDROLASE DOMAIN-CONTAINING PROTEIN"/>
    <property type="match status" value="1"/>
</dbReference>
<dbReference type="CDD" id="cd03424">
    <property type="entry name" value="NUDIX_ADPRase_Nudt5_UGPPase_Nudt14"/>
    <property type="match status" value="1"/>
</dbReference>
<dbReference type="GO" id="GO:0019693">
    <property type="term" value="P:ribose phosphate metabolic process"/>
    <property type="evidence" value="ECO:0007669"/>
    <property type="project" value="TreeGrafter"/>
</dbReference>
<dbReference type="InterPro" id="IPR015797">
    <property type="entry name" value="NUDIX_hydrolase-like_dom_sf"/>
</dbReference>
<feature type="domain" description="Nudix hydrolase" evidence="3">
    <location>
        <begin position="55"/>
        <end position="189"/>
    </location>
</feature>
<dbReference type="PRINTS" id="PR00502">
    <property type="entry name" value="NUDIXFAMILY"/>
</dbReference>
<reference evidence="4" key="1">
    <citation type="journal article" date="2020" name="mSystems">
        <title>Genome- and Community-Level Interaction Insights into Carbon Utilization and Element Cycling Functions of Hydrothermarchaeota in Hydrothermal Sediment.</title>
        <authorList>
            <person name="Zhou Z."/>
            <person name="Liu Y."/>
            <person name="Xu W."/>
            <person name="Pan J."/>
            <person name="Luo Z.H."/>
            <person name="Li M."/>
        </authorList>
    </citation>
    <scope>NUCLEOTIDE SEQUENCE [LARGE SCALE GENOMIC DNA]</scope>
    <source>
        <strain evidence="4">SpSt-289</strain>
    </source>
</reference>
<keyword evidence="2 4" id="KW-0378">Hydrolase</keyword>